<dbReference type="AlphaFoldDB" id="A0A6A6U621"/>
<evidence type="ECO:0000256" key="3">
    <source>
        <dbReference type="SAM" id="MobiDB-lite"/>
    </source>
</evidence>
<reference evidence="5" key="1">
    <citation type="journal article" date="2020" name="Stud. Mycol.">
        <title>101 Dothideomycetes genomes: a test case for predicting lifestyles and emergence of pathogens.</title>
        <authorList>
            <person name="Haridas S."/>
            <person name="Albert R."/>
            <person name="Binder M."/>
            <person name="Bloem J."/>
            <person name="Labutti K."/>
            <person name="Salamov A."/>
            <person name="Andreopoulos B."/>
            <person name="Baker S."/>
            <person name="Barry K."/>
            <person name="Bills G."/>
            <person name="Bluhm B."/>
            <person name="Cannon C."/>
            <person name="Castanera R."/>
            <person name="Culley D."/>
            <person name="Daum C."/>
            <person name="Ezra D."/>
            <person name="Gonzalez J."/>
            <person name="Henrissat B."/>
            <person name="Kuo A."/>
            <person name="Liang C."/>
            <person name="Lipzen A."/>
            <person name="Lutzoni F."/>
            <person name="Magnuson J."/>
            <person name="Mondo S."/>
            <person name="Nolan M."/>
            <person name="Ohm R."/>
            <person name="Pangilinan J."/>
            <person name="Park H.-J."/>
            <person name="Ramirez L."/>
            <person name="Alfaro M."/>
            <person name="Sun H."/>
            <person name="Tritt A."/>
            <person name="Yoshinaga Y."/>
            <person name="Zwiers L.-H."/>
            <person name="Turgeon B."/>
            <person name="Goodwin S."/>
            <person name="Spatafora J."/>
            <person name="Crous P."/>
            <person name="Grigoriev I."/>
        </authorList>
    </citation>
    <scope>NUCLEOTIDE SEQUENCE</scope>
    <source>
        <strain evidence="5">CBS 115976</strain>
    </source>
</reference>
<dbReference type="CDD" id="cd21789">
    <property type="entry name" value="Rad21_Rec8_M_SpRec8p-like"/>
    <property type="match status" value="1"/>
</dbReference>
<dbReference type="EMBL" id="MU004239">
    <property type="protein sequence ID" value="KAF2666394.1"/>
    <property type="molecule type" value="Genomic_DNA"/>
</dbReference>
<dbReference type="InterPro" id="IPR039781">
    <property type="entry name" value="Rad21/Rec8-like"/>
</dbReference>
<name>A0A6A6U621_9PEZI</name>
<dbReference type="GO" id="GO:0003682">
    <property type="term" value="F:chromatin binding"/>
    <property type="evidence" value="ECO:0007669"/>
    <property type="project" value="TreeGrafter"/>
</dbReference>
<evidence type="ECO:0000313" key="5">
    <source>
        <dbReference type="EMBL" id="KAF2666394.1"/>
    </source>
</evidence>
<protein>
    <recommendedName>
        <fullName evidence="4">Rad21/Rec8-like protein N-terminal domain-containing protein</fullName>
    </recommendedName>
</protein>
<feature type="compositionally biased region" description="Basic and acidic residues" evidence="3">
    <location>
        <begin position="410"/>
        <end position="434"/>
    </location>
</feature>
<organism evidence="5 6">
    <name type="scientific">Microthyrium microscopicum</name>
    <dbReference type="NCBI Taxonomy" id="703497"/>
    <lineage>
        <taxon>Eukaryota</taxon>
        <taxon>Fungi</taxon>
        <taxon>Dikarya</taxon>
        <taxon>Ascomycota</taxon>
        <taxon>Pezizomycotina</taxon>
        <taxon>Dothideomycetes</taxon>
        <taxon>Dothideomycetes incertae sedis</taxon>
        <taxon>Microthyriales</taxon>
        <taxon>Microthyriaceae</taxon>
        <taxon>Microthyrium</taxon>
    </lineage>
</organism>
<dbReference type="PANTHER" id="PTHR12585">
    <property type="entry name" value="SCC1 / RAD21 FAMILY MEMBER"/>
    <property type="match status" value="1"/>
</dbReference>
<comment type="subcellular location">
    <subcellularLocation>
        <location evidence="1">Nucleus</location>
    </subcellularLocation>
</comment>
<feature type="domain" description="Rad21/Rec8-like protein N-terminal" evidence="4">
    <location>
        <begin position="1"/>
        <end position="108"/>
    </location>
</feature>
<dbReference type="OrthoDB" id="5427633at2759"/>
<dbReference type="PANTHER" id="PTHR12585:SF70">
    <property type="entry name" value="RAD21_REC8 N TERMINAL DOMAIN PROTEIN (AFU_ORTHOLOGUE AFUA_6G02900)"/>
    <property type="match status" value="1"/>
</dbReference>
<accession>A0A6A6U621</accession>
<sequence>MFYSHEILTSRKDGIATVWLVATLGQRSTCKKISRKAIEQVNVTRACNVVITPDAPLALRLQSNLLYGITRVYYQQAGYVLSDAQSVQNGLKGVLHAVRLAKLDVDSRARPEELTLPVDEMYLPDFNIPLMDLGLLSQPTEIDWAVDDGSLHTSQGFTKTGDSQHLLLPSSSSLGHDGFGLPGDDEFGTSMHGRSSALGRQEDEQYLQDADFVFGDDGNLITIEPKTPRPTTQQGLNRSDRASSQVRREHLEALNDGNIQFGDEMDLDLPMIGDDMPLPSDDLSAPTGGGPTSSAAIIESVTEEEEFNAPLRNRVRKPIQYDRATSFRTHVLKDQMLNYGANMLEASKIHLRNKMPTQAKKNAEHWILGSGLNSITDGVFGSIIQSPLASMFSGIALFEMITGVRLQTTPEKRRAEADPTEAERNVRARTENMEQARGAPQEDDMPMMQDNDIEIPRIGAADLEDPSSAMPWNISASLRGSSLPPEYPQSALRSRASRLMGASPLPGRPMHPPIEDDDGFMNIDDMPAGLTSTSNDLPVPANDSAFLHSVLDKDSRNFLGHVQQAILDKQNDENQRSAQLGAEEVDIDHITFEELLPPATNNRQIAAMGLLHVLSLGTKSMLRVSQSRTLDQTFTPISIHVL</sequence>
<feature type="region of interest" description="Disordered" evidence="3">
    <location>
        <begin position="409"/>
        <end position="447"/>
    </location>
</feature>
<proteinExistence type="predicted"/>
<dbReference type="InterPro" id="IPR006910">
    <property type="entry name" value="Rad21_Rec8_N"/>
</dbReference>
<dbReference type="GO" id="GO:0030892">
    <property type="term" value="C:mitotic cohesin complex"/>
    <property type="evidence" value="ECO:0007669"/>
    <property type="project" value="TreeGrafter"/>
</dbReference>
<dbReference type="GO" id="GO:0007064">
    <property type="term" value="P:mitotic sister chromatid cohesion"/>
    <property type="evidence" value="ECO:0007669"/>
    <property type="project" value="TreeGrafter"/>
</dbReference>
<evidence type="ECO:0000256" key="2">
    <source>
        <dbReference type="ARBA" id="ARBA00023242"/>
    </source>
</evidence>
<gene>
    <name evidence="5" type="ORF">BT63DRAFT_482159</name>
</gene>
<dbReference type="Pfam" id="PF04825">
    <property type="entry name" value="Rad21_Rec8_N"/>
    <property type="match status" value="1"/>
</dbReference>
<dbReference type="Proteomes" id="UP000799302">
    <property type="component" value="Unassembled WGS sequence"/>
</dbReference>
<dbReference type="GO" id="GO:0005634">
    <property type="term" value="C:nucleus"/>
    <property type="evidence" value="ECO:0007669"/>
    <property type="project" value="UniProtKB-SubCell"/>
</dbReference>
<evidence type="ECO:0000259" key="4">
    <source>
        <dbReference type="Pfam" id="PF04825"/>
    </source>
</evidence>
<keyword evidence="2" id="KW-0539">Nucleus</keyword>
<evidence type="ECO:0000256" key="1">
    <source>
        <dbReference type="ARBA" id="ARBA00004123"/>
    </source>
</evidence>
<keyword evidence="6" id="KW-1185">Reference proteome</keyword>
<evidence type="ECO:0000313" key="6">
    <source>
        <dbReference type="Proteomes" id="UP000799302"/>
    </source>
</evidence>
<feature type="region of interest" description="Disordered" evidence="3">
    <location>
        <begin position="223"/>
        <end position="245"/>
    </location>
</feature>